<reference evidence="2 3" key="1">
    <citation type="journal article" date="2021" name="Elife">
        <title>Chloroplast acquisition without the gene transfer in kleptoplastic sea slugs, Plakobranchus ocellatus.</title>
        <authorList>
            <person name="Maeda T."/>
            <person name="Takahashi S."/>
            <person name="Yoshida T."/>
            <person name="Shimamura S."/>
            <person name="Takaki Y."/>
            <person name="Nagai Y."/>
            <person name="Toyoda A."/>
            <person name="Suzuki Y."/>
            <person name="Arimoto A."/>
            <person name="Ishii H."/>
            <person name="Satoh N."/>
            <person name="Nishiyama T."/>
            <person name="Hasebe M."/>
            <person name="Maruyama T."/>
            <person name="Minagawa J."/>
            <person name="Obokata J."/>
            <person name="Shigenobu S."/>
        </authorList>
    </citation>
    <scope>NUCLEOTIDE SEQUENCE [LARGE SCALE GENOMIC DNA]</scope>
</reference>
<dbReference type="Proteomes" id="UP000735302">
    <property type="component" value="Unassembled WGS sequence"/>
</dbReference>
<dbReference type="PROSITE" id="PS50878">
    <property type="entry name" value="RT_POL"/>
    <property type="match status" value="1"/>
</dbReference>
<keyword evidence="3" id="KW-1185">Reference proteome</keyword>
<dbReference type="InterPro" id="IPR036691">
    <property type="entry name" value="Endo/exonu/phosph_ase_sf"/>
</dbReference>
<dbReference type="CDD" id="cd09076">
    <property type="entry name" value="L1-EN"/>
    <property type="match status" value="1"/>
</dbReference>
<evidence type="ECO:0000313" key="2">
    <source>
        <dbReference type="EMBL" id="GFO48834.1"/>
    </source>
</evidence>
<dbReference type="PANTHER" id="PTHR47027">
    <property type="entry name" value="REVERSE TRANSCRIPTASE DOMAIN-CONTAINING PROTEIN"/>
    <property type="match status" value="1"/>
</dbReference>
<protein>
    <submittedName>
        <fullName evidence="2">Endonuclease-reverse transcriptase</fullName>
    </submittedName>
</protein>
<keyword evidence="2" id="KW-0255">Endonuclease</keyword>
<dbReference type="SUPFAM" id="SSF56672">
    <property type="entry name" value="DNA/RNA polymerases"/>
    <property type="match status" value="1"/>
</dbReference>
<dbReference type="PANTHER" id="PTHR47027:SF20">
    <property type="entry name" value="REVERSE TRANSCRIPTASE-LIKE PROTEIN WITH RNA-DIRECTED DNA POLYMERASE DOMAIN"/>
    <property type="match status" value="1"/>
</dbReference>
<accession>A0AAV4DX86</accession>
<dbReference type="CDD" id="cd01650">
    <property type="entry name" value="RT_nLTR_like"/>
    <property type="match status" value="1"/>
</dbReference>
<dbReference type="InterPro" id="IPR043502">
    <property type="entry name" value="DNA/RNA_pol_sf"/>
</dbReference>
<sequence>MIDKADKNRPERRSALIAHELSRLNIDIAALSEVRFADEGNLREHGAGYTLYWSGKSSTERRLSGVGFMMKNSIATKLKTLPRAHSDRIISMRLPLEKKQHLTIFSVYAPTLMAVPADKDSFYTDLRHHLNNTPVTDKILILGDFNARVGRDFEAWKGVLGRHGIGNCNDNGRLLLEFCTEYQLTITNSIFQQKNHLKTTWMHPRSKHWHLLDYVLVRQRDLRDVLHTRVMPSAECHTDHRLVRRKLKLQTKPKPKKKSYPIKAINVCSLSLDEVKTKFQMTLQQKLEEIPPNDDPTLDILWENMKSVILKTSEEVLGHTKRKNKDWFDENDQNIQKLLANKRAAHQAHLANPHCSEKKTTFRQVCHTLQRKLREMQNDWWTHLVWKTQSYADMGDYRSFYEALKAVCGPSHQVQSPLRSSDGLDLLTDSTSILTRWSEHFQNLFSANRTVQDTAMDRIPQLPLRDELDEIPSLEETIEAISQLKSRKAAGVDSIPPEIWKDGGPTLHIALHNLFVCCWEKGKLPQDFRDAVIITIFKNKGEKSDCSNYRGITLLSIAGKVLARVLLYRLIPTIAEENLPESQCGFRTNRGTTDMVFVLRQLQEKCREQNKGLYATFVDLTKAFDTVSRTGLWLILERLGCPPKFLQMVIQLHENQCGQVRINGDLSEPFSISNGVKLGCVLAPTLFSIFFSMMLKQANENCEDEDGIYIRYRLDGSLFNLRRLQAHTKTNERLIRDLLFADDDALVAHTEQALQRLTSCFADASRLFGLEISLKKTEVLHQPAPQEAYHPPHITINSSELKSTPHFTYLGHVFRMKDHRLPKIALYGEIRTGHRFRGAPKKRYKDCLKKTFTACNIDHQNWSDFAADRSAWRLISSKGVTLFEETRRDSIKDKRSRRKARAASAVSPDPAFSCRLCSRACRSRIGLFSHERSCRQRGHSLPS</sequence>
<proteinExistence type="predicted"/>
<dbReference type="Gene3D" id="3.60.10.10">
    <property type="entry name" value="Endonuclease/exonuclease/phosphatase"/>
    <property type="match status" value="1"/>
</dbReference>
<comment type="caution">
    <text evidence="2">The sequence shown here is derived from an EMBL/GenBank/DDBJ whole genome shotgun (WGS) entry which is preliminary data.</text>
</comment>
<organism evidence="2 3">
    <name type="scientific">Plakobranchus ocellatus</name>
    <dbReference type="NCBI Taxonomy" id="259542"/>
    <lineage>
        <taxon>Eukaryota</taxon>
        <taxon>Metazoa</taxon>
        <taxon>Spiralia</taxon>
        <taxon>Lophotrochozoa</taxon>
        <taxon>Mollusca</taxon>
        <taxon>Gastropoda</taxon>
        <taxon>Heterobranchia</taxon>
        <taxon>Euthyneura</taxon>
        <taxon>Panpulmonata</taxon>
        <taxon>Sacoglossa</taxon>
        <taxon>Placobranchoidea</taxon>
        <taxon>Plakobranchidae</taxon>
        <taxon>Plakobranchus</taxon>
    </lineage>
</organism>
<evidence type="ECO:0000313" key="3">
    <source>
        <dbReference type="Proteomes" id="UP000735302"/>
    </source>
</evidence>
<dbReference type="SUPFAM" id="SSF56219">
    <property type="entry name" value="DNase I-like"/>
    <property type="match status" value="1"/>
</dbReference>
<keyword evidence="2" id="KW-0540">Nuclease</keyword>
<dbReference type="EMBL" id="BLXT01008455">
    <property type="protein sequence ID" value="GFO48834.1"/>
    <property type="molecule type" value="Genomic_DNA"/>
</dbReference>
<name>A0AAV4DX86_9GAST</name>
<dbReference type="GO" id="GO:0004519">
    <property type="term" value="F:endonuclease activity"/>
    <property type="evidence" value="ECO:0007669"/>
    <property type="project" value="UniProtKB-KW"/>
</dbReference>
<dbReference type="Pfam" id="PF03372">
    <property type="entry name" value="Exo_endo_phos"/>
    <property type="match status" value="1"/>
</dbReference>
<feature type="domain" description="Reverse transcriptase" evidence="1">
    <location>
        <begin position="517"/>
        <end position="814"/>
    </location>
</feature>
<dbReference type="InterPro" id="IPR000477">
    <property type="entry name" value="RT_dom"/>
</dbReference>
<dbReference type="Pfam" id="PF00078">
    <property type="entry name" value="RVT_1"/>
    <property type="match status" value="1"/>
</dbReference>
<evidence type="ECO:0000259" key="1">
    <source>
        <dbReference type="PROSITE" id="PS50878"/>
    </source>
</evidence>
<dbReference type="AlphaFoldDB" id="A0AAV4DX86"/>
<keyword evidence="2" id="KW-0378">Hydrolase</keyword>
<dbReference type="InterPro" id="IPR005135">
    <property type="entry name" value="Endo/exonuclease/phosphatase"/>
</dbReference>
<gene>
    <name evidence="2" type="ORF">PoB_007533900</name>
</gene>